<evidence type="ECO:0000259" key="8">
    <source>
        <dbReference type="PROSITE" id="PS51330"/>
    </source>
</evidence>
<keyword evidence="4 7" id="KW-0554">One-carbon metabolism</keyword>
<dbReference type="PIRSF" id="PIRSF000194">
    <property type="entry name" value="DHFR"/>
    <property type="match status" value="1"/>
</dbReference>
<evidence type="ECO:0000256" key="7">
    <source>
        <dbReference type="PIRNR" id="PIRNR000194"/>
    </source>
</evidence>
<dbReference type="PANTHER" id="PTHR48069:SF3">
    <property type="entry name" value="DIHYDROFOLATE REDUCTASE"/>
    <property type="match status" value="1"/>
</dbReference>
<dbReference type="GO" id="GO:0046654">
    <property type="term" value="P:tetrahydrofolate biosynthetic process"/>
    <property type="evidence" value="ECO:0007669"/>
    <property type="project" value="InterPro"/>
</dbReference>
<evidence type="ECO:0000256" key="2">
    <source>
        <dbReference type="ARBA" id="ARBA00009539"/>
    </source>
</evidence>
<keyword evidence="5 7" id="KW-0521">NADP</keyword>
<dbReference type="SUPFAM" id="SSF53597">
    <property type="entry name" value="Dihydrofolate reductase-like"/>
    <property type="match status" value="1"/>
</dbReference>
<sequence length="170" mass="19428">MLTFVWAEDELGNIGYQGHLPWHLPADLQHFKAVTMHKPMIMGRKTFDSFPGILPGRKHLVLSHDPSLQDKYDPQQVEIVTSVDELQEIIAAYGDQEICLIGGSGVFALFVDQVDRLEKTLVYGQFPADTKMVPINYENFTLVKRSDFKADAKNPYDYSFLTYQRKSQKS</sequence>
<dbReference type="AlphaFoldDB" id="A0A916QJE0"/>
<reference evidence="9" key="1">
    <citation type="submission" date="2020-08" db="EMBL/GenBank/DDBJ databases">
        <title>Taxonomic study for Lactobacillus species isolated from hardwood bark.</title>
        <authorList>
            <person name="Tohno M."/>
            <person name="Tanizawa Y."/>
        </authorList>
    </citation>
    <scope>NUCLEOTIDE SEQUENCE</scope>
    <source>
        <strain evidence="9">B40</strain>
    </source>
</reference>
<name>A0A916QJE0_9LACO</name>
<dbReference type="InterPro" id="IPR012259">
    <property type="entry name" value="DHFR"/>
</dbReference>
<evidence type="ECO:0000256" key="5">
    <source>
        <dbReference type="ARBA" id="ARBA00022857"/>
    </source>
</evidence>
<dbReference type="InterPro" id="IPR024072">
    <property type="entry name" value="DHFR-like_dom_sf"/>
</dbReference>
<dbReference type="PANTHER" id="PTHR48069">
    <property type="entry name" value="DIHYDROFOLATE REDUCTASE"/>
    <property type="match status" value="1"/>
</dbReference>
<evidence type="ECO:0000313" key="9">
    <source>
        <dbReference type="EMBL" id="GFZ27668.1"/>
    </source>
</evidence>
<dbReference type="RefSeq" id="WP_212781346.1">
    <property type="nucleotide sequence ID" value="NZ_BMAY01000015.1"/>
</dbReference>
<comment type="pathway">
    <text evidence="1 7">Cofactor biosynthesis; tetrahydrofolate biosynthesis; 5,6,7,8-tetrahydrofolate from 7,8-dihydrofolate: step 1/1.</text>
</comment>
<comment type="function">
    <text evidence="7">Key enzyme in folate metabolism. Catalyzes an essential reaction for de novo glycine and purine synthesis, and for DNA precursor synthesis.</text>
</comment>
<dbReference type="PRINTS" id="PR00070">
    <property type="entry name" value="DHFR"/>
</dbReference>
<dbReference type="GO" id="GO:0005829">
    <property type="term" value="C:cytosol"/>
    <property type="evidence" value="ECO:0007669"/>
    <property type="project" value="TreeGrafter"/>
</dbReference>
<feature type="domain" description="DHFR" evidence="8">
    <location>
        <begin position="1"/>
        <end position="165"/>
    </location>
</feature>
<evidence type="ECO:0000256" key="3">
    <source>
        <dbReference type="ARBA" id="ARBA00012856"/>
    </source>
</evidence>
<proteinExistence type="inferred from homology"/>
<dbReference type="Gene3D" id="3.40.430.10">
    <property type="entry name" value="Dihydrofolate Reductase, subunit A"/>
    <property type="match status" value="1"/>
</dbReference>
<evidence type="ECO:0000256" key="6">
    <source>
        <dbReference type="ARBA" id="ARBA00023002"/>
    </source>
</evidence>
<keyword evidence="10" id="KW-1185">Reference proteome</keyword>
<dbReference type="PROSITE" id="PS51330">
    <property type="entry name" value="DHFR_2"/>
    <property type="match status" value="1"/>
</dbReference>
<dbReference type="EMBL" id="BMAY01000015">
    <property type="protein sequence ID" value="GFZ27668.1"/>
    <property type="molecule type" value="Genomic_DNA"/>
</dbReference>
<keyword evidence="6 7" id="KW-0560">Oxidoreductase</keyword>
<protein>
    <recommendedName>
        <fullName evidence="3 7">Dihydrofolate reductase</fullName>
        <ecNumber evidence="3 7">1.5.1.3</ecNumber>
    </recommendedName>
</protein>
<dbReference type="Proteomes" id="UP000677218">
    <property type="component" value="Unassembled WGS sequence"/>
</dbReference>
<gene>
    <name evidence="9" type="primary">folA</name>
    <name evidence="9" type="ORF">LCB40_15480</name>
</gene>
<organism evidence="9 10">
    <name type="scientific">Lactobacillus corticis</name>
    <dbReference type="NCBI Taxonomy" id="2201249"/>
    <lineage>
        <taxon>Bacteria</taxon>
        <taxon>Bacillati</taxon>
        <taxon>Bacillota</taxon>
        <taxon>Bacilli</taxon>
        <taxon>Lactobacillales</taxon>
        <taxon>Lactobacillaceae</taxon>
        <taxon>Lactobacillus</taxon>
    </lineage>
</organism>
<dbReference type="GO" id="GO:0004146">
    <property type="term" value="F:dihydrofolate reductase activity"/>
    <property type="evidence" value="ECO:0007669"/>
    <property type="project" value="UniProtKB-EC"/>
</dbReference>
<evidence type="ECO:0000313" key="10">
    <source>
        <dbReference type="Proteomes" id="UP000677218"/>
    </source>
</evidence>
<dbReference type="InterPro" id="IPR001796">
    <property type="entry name" value="DHFR_dom"/>
</dbReference>
<evidence type="ECO:0000256" key="4">
    <source>
        <dbReference type="ARBA" id="ARBA00022563"/>
    </source>
</evidence>
<dbReference type="GO" id="GO:0006730">
    <property type="term" value="P:one-carbon metabolic process"/>
    <property type="evidence" value="ECO:0007669"/>
    <property type="project" value="UniProtKB-KW"/>
</dbReference>
<dbReference type="GO" id="GO:0046655">
    <property type="term" value="P:folic acid metabolic process"/>
    <property type="evidence" value="ECO:0007669"/>
    <property type="project" value="TreeGrafter"/>
</dbReference>
<comment type="catalytic activity">
    <reaction evidence="7">
        <text>(6S)-5,6,7,8-tetrahydrofolate + NADP(+) = 7,8-dihydrofolate + NADPH + H(+)</text>
        <dbReference type="Rhea" id="RHEA:15009"/>
        <dbReference type="ChEBI" id="CHEBI:15378"/>
        <dbReference type="ChEBI" id="CHEBI:57451"/>
        <dbReference type="ChEBI" id="CHEBI:57453"/>
        <dbReference type="ChEBI" id="CHEBI:57783"/>
        <dbReference type="ChEBI" id="CHEBI:58349"/>
        <dbReference type="EC" id="1.5.1.3"/>
    </reaction>
</comment>
<accession>A0A916QJE0</accession>
<comment type="caution">
    <text evidence="9">The sequence shown here is derived from an EMBL/GenBank/DDBJ whole genome shotgun (WGS) entry which is preliminary data.</text>
</comment>
<dbReference type="CDD" id="cd00209">
    <property type="entry name" value="DHFR"/>
    <property type="match status" value="1"/>
</dbReference>
<dbReference type="EC" id="1.5.1.3" evidence="3 7"/>
<dbReference type="Pfam" id="PF00186">
    <property type="entry name" value="DHFR_1"/>
    <property type="match status" value="1"/>
</dbReference>
<comment type="similarity">
    <text evidence="2 7">Belongs to the dihydrofolate reductase family.</text>
</comment>
<dbReference type="GO" id="GO:0046452">
    <property type="term" value="P:dihydrofolate metabolic process"/>
    <property type="evidence" value="ECO:0007669"/>
    <property type="project" value="TreeGrafter"/>
</dbReference>
<dbReference type="GO" id="GO:0050661">
    <property type="term" value="F:NADP binding"/>
    <property type="evidence" value="ECO:0007669"/>
    <property type="project" value="InterPro"/>
</dbReference>
<evidence type="ECO:0000256" key="1">
    <source>
        <dbReference type="ARBA" id="ARBA00004903"/>
    </source>
</evidence>